<dbReference type="Pfam" id="PF00583">
    <property type="entry name" value="Acetyltransf_1"/>
    <property type="match status" value="1"/>
</dbReference>
<dbReference type="KEGG" id="ppsr:I6J18_10375"/>
<gene>
    <name evidence="4" type="ORF">I6J18_10375</name>
</gene>
<keyword evidence="1" id="KW-0808">Transferase</keyword>
<name>A0A974NRN9_PERPY</name>
<keyword evidence="2" id="KW-0012">Acyltransferase</keyword>
<dbReference type="Gene3D" id="3.40.630.30">
    <property type="match status" value="1"/>
</dbReference>
<protein>
    <submittedName>
        <fullName evidence="4">GNAT family N-acetyltransferase</fullName>
    </submittedName>
</protein>
<dbReference type="InterPro" id="IPR050680">
    <property type="entry name" value="YpeA/RimI_acetyltransf"/>
</dbReference>
<sequence>MIIAFRKDSYVVSFGHSSGFGDEDNYVTRISERVLRFPEGQVIVEEDGLAIGQLELQIVRYEGREIGYANLFYLVADYRGKGRGSELISYAESFFRKQGVKEYQLRVSLDNHRAISLYERSGMHKLQVERLQNSVWRMRKEL</sequence>
<evidence type="ECO:0000259" key="3">
    <source>
        <dbReference type="PROSITE" id="PS51186"/>
    </source>
</evidence>
<proteinExistence type="predicted"/>
<dbReference type="PANTHER" id="PTHR43420">
    <property type="entry name" value="ACETYLTRANSFERASE"/>
    <property type="match status" value="1"/>
</dbReference>
<dbReference type="EMBL" id="CP068053">
    <property type="protein sequence ID" value="QQT02624.1"/>
    <property type="molecule type" value="Genomic_DNA"/>
</dbReference>
<keyword evidence="5" id="KW-1185">Reference proteome</keyword>
<dbReference type="InterPro" id="IPR000182">
    <property type="entry name" value="GNAT_dom"/>
</dbReference>
<dbReference type="CDD" id="cd04301">
    <property type="entry name" value="NAT_SF"/>
    <property type="match status" value="1"/>
</dbReference>
<accession>A0A974NRN9</accession>
<dbReference type="Proteomes" id="UP000595254">
    <property type="component" value="Chromosome"/>
</dbReference>
<reference evidence="4 5" key="1">
    <citation type="submission" date="2021-01" db="EMBL/GenBank/DDBJ databases">
        <title>FDA dAtabase for Regulatory Grade micrObial Sequences (FDA-ARGOS): Supporting development and validation of Infectious Disease Dx tests.</title>
        <authorList>
            <person name="Nelson B."/>
            <person name="Plummer A."/>
            <person name="Tallon L."/>
            <person name="Sadzewicz L."/>
            <person name="Zhao X."/>
            <person name="Boylan J."/>
            <person name="Ott S."/>
            <person name="Bowen H."/>
            <person name="Vavikolanu K."/>
            <person name="Mehta A."/>
            <person name="Aluvathingal J."/>
            <person name="Nadendla S."/>
            <person name="Myers T."/>
            <person name="Yan Y."/>
            <person name="Sichtig H."/>
        </authorList>
    </citation>
    <scope>NUCLEOTIDE SEQUENCE [LARGE SCALE GENOMIC DNA]</scope>
    <source>
        <strain evidence="4 5">FDAARGOS_1161</strain>
    </source>
</reference>
<evidence type="ECO:0000256" key="2">
    <source>
        <dbReference type="ARBA" id="ARBA00023315"/>
    </source>
</evidence>
<dbReference type="PANTHER" id="PTHR43420:SF47">
    <property type="entry name" value="N-ACETYLTRANSFERASE DOMAIN-CONTAINING PROTEIN"/>
    <property type="match status" value="1"/>
</dbReference>
<evidence type="ECO:0000313" key="5">
    <source>
        <dbReference type="Proteomes" id="UP000595254"/>
    </source>
</evidence>
<dbReference type="SUPFAM" id="SSF55729">
    <property type="entry name" value="Acyl-CoA N-acyltransferases (Nat)"/>
    <property type="match status" value="1"/>
</dbReference>
<evidence type="ECO:0000256" key="1">
    <source>
        <dbReference type="ARBA" id="ARBA00022679"/>
    </source>
</evidence>
<dbReference type="GO" id="GO:0016747">
    <property type="term" value="F:acyltransferase activity, transferring groups other than amino-acyl groups"/>
    <property type="evidence" value="ECO:0007669"/>
    <property type="project" value="InterPro"/>
</dbReference>
<dbReference type="InterPro" id="IPR016181">
    <property type="entry name" value="Acyl_CoA_acyltransferase"/>
</dbReference>
<evidence type="ECO:0000313" key="4">
    <source>
        <dbReference type="EMBL" id="QQT02624.1"/>
    </source>
</evidence>
<organism evidence="4 5">
    <name type="scientific">Peribacillus psychrosaccharolyticus</name>
    <name type="common">Bacillus psychrosaccharolyticus</name>
    <dbReference type="NCBI Taxonomy" id="1407"/>
    <lineage>
        <taxon>Bacteria</taxon>
        <taxon>Bacillati</taxon>
        <taxon>Bacillota</taxon>
        <taxon>Bacilli</taxon>
        <taxon>Bacillales</taxon>
        <taxon>Bacillaceae</taxon>
        <taxon>Peribacillus</taxon>
    </lineage>
</organism>
<feature type="domain" description="N-acetyltransferase" evidence="3">
    <location>
        <begin position="1"/>
        <end position="142"/>
    </location>
</feature>
<dbReference type="PROSITE" id="PS51186">
    <property type="entry name" value="GNAT"/>
    <property type="match status" value="1"/>
</dbReference>
<dbReference type="AlphaFoldDB" id="A0A974NRN9"/>